<dbReference type="Gene3D" id="3.90.190.10">
    <property type="entry name" value="Protein tyrosine phosphatase superfamily"/>
    <property type="match status" value="3"/>
</dbReference>
<evidence type="ECO:0000256" key="7">
    <source>
        <dbReference type="ARBA" id="ARBA00023136"/>
    </source>
</evidence>
<keyword evidence="6" id="KW-0904">Protein phosphatase</keyword>
<dbReference type="InterPro" id="IPR050348">
    <property type="entry name" value="Protein-Tyr_Phosphatase"/>
</dbReference>
<keyword evidence="10" id="KW-0812">Transmembrane</keyword>
<keyword evidence="5" id="KW-0378">Hydrolase</keyword>
<dbReference type="CDD" id="cd00047">
    <property type="entry name" value="PTPc"/>
    <property type="match status" value="2"/>
</dbReference>
<dbReference type="GO" id="GO:0009653">
    <property type="term" value="P:anatomical structure morphogenesis"/>
    <property type="evidence" value="ECO:0007669"/>
    <property type="project" value="UniProtKB-ARBA"/>
</dbReference>
<evidence type="ECO:0000256" key="2">
    <source>
        <dbReference type="ARBA" id="ARBA00009580"/>
    </source>
</evidence>
<feature type="domain" description="Tyrosine specific protein phosphatases" evidence="12">
    <location>
        <begin position="1076"/>
        <end position="1149"/>
    </location>
</feature>
<name>A0A9N9XG34_DIABA</name>
<dbReference type="PROSITE" id="PS00383">
    <property type="entry name" value="TYR_PHOSPHATASE_1"/>
    <property type="match status" value="1"/>
</dbReference>
<evidence type="ECO:0000256" key="4">
    <source>
        <dbReference type="ARBA" id="ARBA00022729"/>
    </source>
</evidence>
<dbReference type="InterPro" id="IPR000387">
    <property type="entry name" value="Tyr_Pase_dom"/>
</dbReference>
<comment type="subcellular location">
    <subcellularLocation>
        <location evidence="1">Membrane</location>
        <topology evidence="1">Single-pass membrane protein</topology>
    </subcellularLocation>
</comment>
<evidence type="ECO:0000313" key="14">
    <source>
        <dbReference type="EMBL" id="CAG9838349.1"/>
    </source>
</evidence>
<dbReference type="PROSITE" id="PS50853">
    <property type="entry name" value="FN3"/>
    <property type="match status" value="2"/>
</dbReference>
<accession>A0A9N9XG34</accession>
<comment type="similarity">
    <text evidence="2">Belongs to the protein-tyrosine phosphatase family.</text>
</comment>
<keyword evidence="10" id="KW-1133">Transmembrane helix</keyword>
<comment type="catalytic activity">
    <reaction evidence="8">
        <text>O-phospho-L-tyrosyl-[protein] + H2O = L-tyrosyl-[protein] + phosphate</text>
        <dbReference type="Rhea" id="RHEA:10684"/>
        <dbReference type="Rhea" id="RHEA-COMP:10136"/>
        <dbReference type="Rhea" id="RHEA-COMP:20101"/>
        <dbReference type="ChEBI" id="CHEBI:15377"/>
        <dbReference type="ChEBI" id="CHEBI:43474"/>
        <dbReference type="ChEBI" id="CHEBI:46858"/>
        <dbReference type="ChEBI" id="CHEBI:61978"/>
        <dbReference type="EC" id="3.1.3.48"/>
    </reaction>
</comment>
<evidence type="ECO:0000313" key="15">
    <source>
        <dbReference type="Proteomes" id="UP001153709"/>
    </source>
</evidence>
<evidence type="ECO:0000259" key="13">
    <source>
        <dbReference type="PROSITE" id="PS50853"/>
    </source>
</evidence>
<dbReference type="Proteomes" id="UP001153709">
    <property type="component" value="Chromosome 7"/>
</dbReference>
<dbReference type="AlphaFoldDB" id="A0A9N9XG34"/>
<keyword evidence="7 10" id="KW-0472">Membrane</keyword>
<feature type="transmembrane region" description="Helical" evidence="10">
    <location>
        <begin position="564"/>
        <end position="582"/>
    </location>
</feature>
<dbReference type="Pfam" id="PF00102">
    <property type="entry name" value="Y_phosphatase"/>
    <property type="match status" value="2"/>
</dbReference>
<evidence type="ECO:0000256" key="10">
    <source>
        <dbReference type="SAM" id="Phobius"/>
    </source>
</evidence>
<dbReference type="Pfam" id="PF00041">
    <property type="entry name" value="fn3"/>
    <property type="match status" value="1"/>
</dbReference>
<feature type="domain" description="Tyrosine-protein phosphatase" evidence="11">
    <location>
        <begin position="971"/>
        <end position="1158"/>
    </location>
</feature>
<reference evidence="14" key="1">
    <citation type="submission" date="2022-01" db="EMBL/GenBank/DDBJ databases">
        <authorList>
            <person name="King R."/>
        </authorList>
    </citation>
    <scope>NUCLEOTIDE SEQUENCE</scope>
</reference>
<dbReference type="EC" id="3.1.3.48" evidence="3"/>
<dbReference type="SUPFAM" id="SSF49265">
    <property type="entry name" value="Fibronectin type III"/>
    <property type="match status" value="3"/>
</dbReference>
<dbReference type="GO" id="GO:0016020">
    <property type="term" value="C:membrane"/>
    <property type="evidence" value="ECO:0007669"/>
    <property type="project" value="UniProtKB-SubCell"/>
</dbReference>
<dbReference type="InterPro" id="IPR003961">
    <property type="entry name" value="FN3_dom"/>
</dbReference>
<evidence type="ECO:0000256" key="9">
    <source>
        <dbReference type="SAM" id="MobiDB-lite"/>
    </source>
</evidence>
<feature type="region of interest" description="Disordered" evidence="9">
    <location>
        <begin position="609"/>
        <end position="634"/>
    </location>
</feature>
<protein>
    <recommendedName>
        <fullName evidence="3">protein-tyrosine-phosphatase</fullName>
        <ecNumber evidence="3">3.1.3.48</ecNumber>
    </recommendedName>
</protein>
<dbReference type="Gene3D" id="2.60.40.10">
    <property type="entry name" value="Immunoglobulins"/>
    <property type="match status" value="2"/>
</dbReference>
<dbReference type="SMART" id="SM00404">
    <property type="entry name" value="PTPc_motif"/>
    <property type="match status" value="2"/>
</dbReference>
<evidence type="ECO:0000256" key="1">
    <source>
        <dbReference type="ARBA" id="ARBA00004167"/>
    </source>
</evidence>
<evidence type="ECO:0000259" key="12">
    <source>
        <dbReference type="PROSITE" id="PS50056"/>
    </source>
</evidence>
<dbReference type="PROSITE" id="PS50056">
    <property type="entry name" value="TYR_PHOSPHATASE_2"/>
    <property type="match status" value="2"/>
</dbReference>
<dbReference type="InterPro" id="IPR003595">
    <property type="entry name" value="Tyr_Pase_cat"/>
</dbReference>
<dbReference type="PROSITE" id="PS50055">
    <property type="entry name" value="TYR_PHOSPHATASE_PTP"/>
    <property type="match status" value="2"/>
</dbReference>
<evidence type="ECO:0000259" key="11">
    <source>
        <dbReference type="PROSITE" id="PS50055"/>
    </source>
</evidence>
<dbReference type="InterPro" id="IPR016130">
    <property type="entry name" value="Tyr_Pase_AS"/>
</dbReference>
<dbReference type="GO" id="GO:0048666">
    <property type="term" value="P:neuron development"/>
    <property type="evidence" value="ECO:0007669"/>
    <property type="project" value="UniProtKB-ARBA"/>
</dbReference>
<keyword evidence="4" id="KW-0732">Signal</keyword>
<dbReference type="CDD" id="cd00063">
    <property type="entry name" value="FN3"/>
    <property type="match status" value="2"/>
</dbReference>
<dbReference type="PANTHER" id="PTHR19134:SF562">
    <property type="entry name" value="PROTEIN-TYROSINE-PHOSPHATASE"/>
    <property type="match status" value="1"/>
</dbReference>
<proteinExistence type="inferred from homology"/>
<gene>
    <name evidence="14" type="ORF">DIABBA_LOCUS11250</name>
</gene>
<dbReference type="InterPro" id="IPR036116">
    <property type="entry name" value="FN3_sf"/>
</dbReference>
<dbReference type="PANTHER" id="PTHR19134">
    <property type="entry name" value="RECEPTOR-TYPE TYROSINE-PROTEIN PHOSPHATASE"/>
    <property type="match status" value="1"/>
</dbReference>
<dbReference type="FunFam" id="3.90.190.10:FF:000102">
    <property type="entry name" value="Receptor-type tyrosine-protein phosphatase"/>
    <property type="match status" value="1"/>
</dbReference>
<keyword evidence="15" id="KW-1185">Reference proteome</keyword>
<dbReference type="EMBL" id="OU898282">
    <property type="protein sequence ID" value="CAG9838349.1"/>
    <property type="molecule type" value="Genomic_DNA"/>
</dbReference>
<feature type="domain" description="Fibronectin type-III" evidence="13">
    <location>
        <begin position="13"/>
        <end position="114"/>
    </location>
</feature>
<evidence type="ECO:0000256" key="3">
    <source>
        <dbReference type="ARBA" id="ARBA00013064"/>
    </source>
</evidence>
<sequence length="1169" mass="134487">MIIKKDFWTKRAEPSEITRFNSSSTSTTISLSWEKPYKENGIISGYLIRYKVLRNLVCTQDEKNELSNVKTSETSVTLKLLKPYTRYEVHIQAINEEFLGVDFLEIVETKPLSNITETEMISIKQLIPLIHGATVIINDVICSSLFGPLLIRFELTCLSDWCKTDAHRNLSAWYNPNNFSFNVSSSNILPFTNYTMTVVIVRDNTWKYGDYKNFKTLPTVANQISGLEKYNNSKTSISLRWKPPYPPTGILEKYFILYGWRKTVEDVNVTECKFWKGYHCATIDKQILFQTSYNIQISAKNQDQNPAPYSDPVSIYIGRQGPSVVYNLEAMWTEKNDLNVSFYHPNDTRGELRSFEILINKQKKKEVPTEFMPIYQYQYQMNASTFTTCNTLKLSVQAHNIYAASGFSSITIDTPPPIPEEIENINSNSTNTTITLEIKIKKTMRKVDTCNIFISGTGQMNYLEEFYTNPSTSNLKLVYTSSNVTDSNIKFVIGKNDDPVNTPLNPGTNYSVMVTLLNKCENNLTRSHTRQMFIQTKGNYVTPIIVTTAETPTPTKFENVSANGLWALLLLLILPIVLIWYIKKKHPHIPQMIKPQPKLPPEDQIVLTDTPPMTKPKPKVIKPMPSEVAQGPKTNNSKKVKIIDLETYVKESITNGELQRQHDLFPKGLIKPHSVGSTSENKIKNRYKNLVAYDHSRVKLKRSPGDNQSDYINANYIDGYRQRRAYIATQGPKANTLTDFWMMVWQKNVRDIIMLANIYENGKKKVEKYWPEINEDKHYGDFKVHYVSSSVHANFEERMFTLSHNNEQRKITQLHFTTWPDHGVPLYSQSLVPFLQKILKIPYSPQSPMIVHCSAGVGRTGTIILSDIILRMGAAENSVDFLAYLEVIRDQRSNLVDNLEQYKLAHLVVLECLFGMRTSIMCNDDMRTIVENTISNNGIRTQMKYIEETQWQDSAMETILDNEEVAPIYDEKNRFKNIVPEHYRVFVTRYPHDDETSSYINAILVDDFRNPGRYIVTQQPMPNTIGDFWRMVLERSCNVIISLNTIDLKDEVENTTVNIIALDNWRHEDLLPNSIEEFLAFKDAAEALSRTSESIVVMCYDGAKASGLYLALSFIIEKMKLEQECDVCLAVRTIRHSRKQFVTTEEQYEFLYRASLTYITGFQPYSNFA</sequence>
<evidence type="ECO:0000256" key="8">
    <source>
        <dbReference type="ARBA" id="ARBA00051722"/>
    </source>
</evidence>
<dbReference type="GO" id="GO:0004725">
    <property type="term" value="F:protein tyrosine phosphatase activity"/>
    <property type="evidence" value="ECO:0007669"/>
    <property type="project" value="UniProtKB-EC"/>
</dbReference>
<evidence type="ECO:0000256" key="6">
    <source>
        <dbReference type="ARBA" id="ARBA00022912"/>
    </source>
</evidence>
<evidence type="ECO:0000256" key="5">
    <source>
        <dbReference type="ARBA" id="ARBA00022801"/>
    </source>
</evidence>
<dbReference type="PRINTS" id="PR00700">
    <property type="entry name" value="PRTYPHPHTASE"/>
</dbReference>
<dbReference type="SMART" id="SM00194">
    <property type="entry name" value="PTPc"/>
    <property type="match status" value="2"/>
</dbReference>
<feature type="domain" description="Tyrosine-protein phosphatase" evidence="11">
    <location>
        <begin position="680"/>
        <end position="912"/>
    </location>
</feature>
<dbReference type="InterPro" id="IPR000242">
    <property type="entry name" value="PTP_cat"/>
</dbReference>
<dbReference type="InterPro" id="IPR013783">
    <property type="entry name" value="Ig-like_fold"/>
</dbReference>
<dbReference type="InterPro" id="IPR029021">
    <property type="entry name" value="Prot-tyrosine_phosphatase-like"/>
</dbReference>
<dbReference type="SMART" id="SM00060">
    <property type="entry name" value="FN3"/>
    <property type="match status" value="3"/>
</dbReference>
<feature type="domain" description="Fibronectin type-III" evidence="13">
    <location>
        <begin position="223"/>
        <end position="320"/>
    </location>
</feature>
<dbReference type="SUPFAM" id="SSF52799">
    <property type="entry name" value="(Phosphotyrosine protein) phosphatases II"/>
    <property type="match status" value="2"/>
</dbReference>
<feature type="domain" description="Tyrosine specific protein phosphatases" evidence="12">
    <location>
        <begin position="829"/>
        <end position="903"/>
    </location>
</feature>
<organism evidence="14 15">
    <name type="scientific">Diabrotica balteata</name>
    <name type="common">Banded cucumber beetle</name>
    <dbReference type="NCBI Taxonomy" id="107213"/>
    <lineage>
        <taxon>Eukaryota</taxon>
        <taxon>Metazoa</taxon>
        <taxon>Ecdysozoa</taxon>
        <taxon>Arthropoda</taxon>
        <taxon>Hexapoda</taxon>
        <taxon>Insecta</taxon>
        <taxon>Pterygota</taxon>
        <taxon>Neoptera</taxon>
        <taxon>Endopterygota</taxon>
        <taxon>Coleoptera</taxon>
        <taxon>Polyphaga</taxon>
        <taxon>Cucujiformia</taxon>
        <taxon>Chrysomeloidea</taxon>
        <taxon>Chrysomelidae</taxon>
        <taxon>Galerucinae</taxon>
        <taxon>Diabroticina</taxon>
        <taxon>Diabroticites</taxon>
        <taxon>Diabrotica</taxon>
    </lineage>
</organism>